<comment type="caution">
    <text evidence="1">The sequence shown here is derived from an EMBL/GenBank/DDBJ whole genome shotgun (WGS) entry which is preliminary data.</text>
</comment>
<reference evidence="2" key="1">
    <citation type="submission" date="2016-04" db="EMBL/GenBank/DDBJ databases">
        <title>Cephalotus genome sequencing.</title>
        <authorList>
            <person name="Fukushima K."/>
            <person name="Hasebe M."/>
            <person name="Fang X."/>
        </authorList>
    </citation>
    <scope>NUCLEOTIDE SEQUENCE [LARGE SCALE GENOMIC DNA]</scope>
    <source>
        <strain evidence="2">cv. St1</strain>
    </source>
</reference>
<dbReference type="PANTHER" id="PTHR35317">
    <property type="entry name" value="OS04G0629600 PROTEIN"/>
    <property type="match status" value="1"/>
</dbReference>
<dbReference type="InParanoid" id="A0A1Q3CK76"/>
<evidence type="ECO:0000313" key="2">
    <source>
        <dbReference type="Proteomes" id="UP000187406"/>
    </source>
</evidence>
<dbReference type="EMBL" id="BDDD01002224">
    <property type="protein sequence ID" value="GAV80647.1"/>
    <property type="molecule type" value="Genomic_DNA"/>
</dbReference>
<name>A0A1Q3CK76_CEPFO</name>
<gene>
    <name evidence="1" type="ORF">CFOL_v3_24107</name>
</gene>
<proteinExistence type="predicted"/>
<organism evidence="1 2">
    <name type="scientific">Cephalotus follicularis</name>
    <name type="common">Albany pitcher plant</name>
    <dbReference type="NCBI Taxonomy" id="3775"/>
    <lineage>
        <taxon>Eukaryota</taxon>
        <taxon>Viridiplantae</taxon>
        <taxon>Streptophyta</taxon>
        <taxon>Embryophyta</taxon>
        <taxon>Tracheophyta</taxon>
        <taxon>Spermatophyta</taxon>
        <taxon>Magnoliopsida</taxon>
        <taxon>eudicotyledons</taxon>
        <taxon>Gunneridae</taxon>
        <taxon>Pentapetalae</taxon>
        <taxon>rosids</taxon>
        <taxon>fabids</taxon>
        <taxon>Oxalidales</taxon>
        <taxon>Cephalotaceae</taxon>
        <taxon>Cephalotus</taxon>
    </lineage>
</organism>
<dbReference type="Pfam" id="PF14223">
    <property type="entry name" value="Retrotran_gag_2"/>
    <property type="match status" value="1"/>
</dbReference>
<sequence length="100" mass="11614">SDKALARTIMKKLSGIMFDNSKSVLQHIMEIRDIAAQLKSLEVEISESFIVHFILNTLPTKYGAFKVSYDTHKEKWSINELFLEKKSYKLVLSLYLLYLV</sequence>
<dbReference type="AlphaFoldDB" id="A0A1Q3CK76"/>
<dbReference type="PANTHER" id="PTHR35317:SF23">
    <property type="entry name" value="OS04G0629600 PROTEIN"/>
    <property type="match status" value="1"/>
</dbReference>
<dbReference type="OrthoDB" id="1929566at2759"/>
<accession>A0A1Q3CK76</accession>
<feature type="non-terminal residue" evidence="1">
    <location>
        <position position="1"/>
    </location>
</feature>
<protein>
    <submittedName>
        <fullName evidence="1">UBN2_2 domain-containing protein</fullName>
    </submittedName>
</protein>
<evidence type="ECO:0000313" key="1">
    <source>
        <dbReference type="EMBL" id="GAV80647.1"/>
    </source>
</evidence>
<dbReference type="Proteomes" id="UP000187406">
    <property type="component" value="Unassembled WGS sequence"/>
</dbReference>
<keyword evidence="2" id="KW-1185">Reference proteome</keyword>